<name>A0A1I0ZPJ4_9PSEU</name>
<dbReference type="STRING" id="490629.SAMN05216266_107138"/>
<dbReference type="AlphaFoldDB" id="A0A1I0ZPJ4"/>
<gene>
    <name evidence="3" type="ORF">SAMN05216266_107138</name>
</gene>
<feature type="transmembrane region" description="Helical" evidence="2">
    <location>
        <begin position="61"/>
        <end position="81"/>
    </location>
</feature>
<keyword evidence="2" id="KW-0472">Membrane</keyword>
<keyword evidence="2" id="KW-1133">Transmembrane helix</keyword>
<reference evidence="4" key="1">
    <citation type="submission" date="2016-10" db="EMBL/GenBank/DDBJ databases">
        <authorList>
            <person name="Varghese N."/>
            <person name="Submissions S."/>
        </authorList>
    </citation>
    <scope>NUCLEOTIDE SEQUENCE [LARGE SCALE GENOMIC DNA]</scope>
    <source>
        <strain evidence="4">CGMCC 4.3568</strain>
    </source>
</reference>
<feature type="region of interest" description="Disordered" evidence="1">
    <location>
        <begin position="1"/>
        <end position="22"/>
    </location>
</feature>
<dbReference type="EMBL" id="FOKG01000007">
    <property type="protein sequence ID" value="SFB27046.1"/>
    <property type="molecule type" value="Genomic_DNA"/>
</dbReference>
<proteinExistence type="predicted"/>
<keyword evidence="4" id="KW-1185">Reference proteome</keyword>
<dbReference type="RefSeq" id="WP_091673470.1">
    <property type="nucleotide sequence ID" value="NZ_FOKG01000007.1"/>
</dbReference>
<dbReference type="OrthoDB" id="4773077at2"/>
<dbReference type="InterPro" id="IPR025327">
    <property type="entry name" value="DUF4233"/>
</dbReference>
<organism evidence="3 4">
    <name type="scientific">Amycolatopsis marina</name>
    <dbReference type="NCBI Taxonomy" id="490629"/>
    <lineage>
        <taxon>Bacteria</taxon>
        <taxon>Bacillati</taxon>
        <taxon>Actinomycetota</taxon>
        <taxon>Actinomycetes</taxon>
        <taxon>Pseudonocardiales</taxon>
        <taxon>Pseudonocardiaceae</taxon>
        <taxon>Amycolatopsis</taxon>
    </lineage>
</organism>
<protein>
    <recommendedName>
        <fullName evidence="5">DUF4233 domain-containing protein</fullName>
    </recommendedName>
</protein>
<evidence type="ECO:0000313" key="3">
    <source>
        <dbReference type="EMBL" id="SFB27046.1"/>
    </source>
</evidence>
<accession>A0A1I0ZPJ4</accession>
<evidence type="ECO:0008006" key="5">
    <source>
        <dbReference type="Google" id="ProtNLM"/>
    </source>
</evidence>
<dbReference type="Proteomes" id="UP000243799">
    <property type="component" value="Unassembled WGS sequence"/>
</dbReference>
<evidence type="ECO:0000256" key="2">
    <source>
        <dbReference type="SAM" id="Phobius"/>
    </source>
</evidence>
<evidence type="ECO:0000313" key="4">
    <source>
        <dbReference type="Proteomes" id="UP000243799"/>
    </source>
</evidence>
<keyword evidence="2" id="KW-0812">Transmembrane</keyword>
<dbReference type="Pfam" id="PF14017">
    <property type="entry name" value="DUF4233"/>
    <property type="match status" value="1"/>
</dbReference>
<sequence length="139" mass="14872">MSEAEDASSKQPPSAKPPVKDPMKSFRGIMAGTLVMESIAVALALPVVAKLGGGIASWQGWTVIAIAVAMLVLCGLLSRPWAIPAVIALQLALLTFVVAVPAIAIIGMLFLALWLWLFWLRRDVARRMAEGRLPSQQSP</sequence>
<feature type="transmembrane region" description="Helical" evidence="2">
    <location>
        <begin position="29"/>
        <end position="49"/>
    </location>
</feature>
<evidence type="ECO:0000256" key="1">
    <source>
        <dbReference type="SAM" id="MobiDB-lite"/>
    </source>
</evidence>
<feature type="transmembrane region" description="Helical" evidence="2">
    <location>
        <begin position="87"/>
        <end position="120"/>
    </location>
</feature>